<dbReference type="PANTHER" id="PTHR34315:SF1">
    <property type="entry name" value="INTRADIOL RING-CLEAVAGE DIOXYGENASES DOMAIN-CONTAINING PROTEIN-RELATED"/>
    <property type="match status" value="1"/>
</dbReference>
<feature type="domain" description="Intradiol ring-cleavage dioxygenases" evidence="2">
    <location>
        <begin position="67"/>
        <end position="178"/>
    </location>
</feature>
<dbReference type="STRING" id="373672.SAMN05421785_12425"/>
<dbReference type="InterPro" id="IPR015889">
    <property type="entry name" value="Intradiol_dOase_core"/>
</dbReference>
<protein>
    <submittedName>
        <fullName evidence="4">Por secretion system C-terminal sorting domain-containing protein</fullName>
    </submittedName>
</protein>
<evidence type="ECO:0000259" key="3">
    <source>
        <dbReference type="Pfam" id="PF18962"/>
    </source>
</evidence>
<dbReference type="Gene3D" id="2.60.130.10">
    <property type="entry name" value="Aromatic compound dioxygenase"/>
    <property type="match status" value="1"/>
</dbReference>
<name>A0A1N7QYW7_9FLAO</name>
<evidence type="ECO:0000313" key="4">
    <source>
        <dbReference type="EMBL" id="SIT28035.1"/>
    </source>
</evidence>
<dbReference type="PANTHER" id="PTHR34315">
    <property type="match status" value="1"/>
</dbReference>
<dbReference type="NCBIfam" id="TIGR04183">
    <property type="entry name" value="Por_Secre_tail"/>
    <property type="match status" value="1"/>
</dbReference>
<evidence type="ECO:0000313" key="5">
    <source>
        <dbReference type="Proteomes" id="UP000185781"/>
    </source>
</evidence>
<dbReference type="InterPro" id="IPR026444">
    <property type="entry name" value="Secre_tail"/>
</dbReference>
<dbReference type="GO" id="GO:0008199">
    <property type="term" value="F:ferric iron binding"/>
    <property type="evidence" value="ECO:0007669"/>
    <property type="project" value="InterPro"/>
</dbReference>
<dbReference type="InterPro" id="IPR000627">
    <property type="entry name" value="Intradiol_dOase_C"/>
</dbReference>
<evidence type="ECO:0000259" key="2">
    <source>
        <dbReference type="Pfam" id="PF00775"/>
    </source>
</evidence>
<sequence>MDRKKFLKNSFGLAGIAVAAPVLFRSEIFHEEMLPEKSSQNVLTCSVTNSETEGPFPTHTPSSLVQTNIVGDRTGVAFTMNIYIKNTNGNCAAYQGVLVDVWHCDKDGNYSEYGGTAMQAANYTNNHFLRGRQTTDANGLVSFTSIFPGWYQSRATHIHVHIYKADGTSLLVTQIAFPEGTGSAVYNVNVNGTSYGYTKGMTGYTYNASDNVFSDGTSNEMSTVTGSLSAGYILTHTIYVAGAVLGTQEAANTKNFNVGQNYPNPFREETIFPITLNERSTVSIELFDVSGKKLFSVIDKQKLASGSQQIKMTKNQLKSGMYVAKITIDNTKGTFTEDFKVLVN</sequence>
<dbReference type="RefSeq" id="WP_084196513.1">
    <property type="nucleotide sequence ID" value="NZ_CP115857.1"/>
</dbReference>
<gene>
    <name evidence="4" type="ORF">SAMN05421785_12425</name>
</gene>
<proteinExistence type="predicted"/>
<organism evidence="4 5">
    <name type="scientific">Chryseobacterium gambrini</name>
    <dbReference type="NCBI Taxonomy" id="373672"/>
    <lineage>
        <taxon>Bacteria</taxon>
        <taxon>Pseudomonadati</taxon>
        <taxon>Bacteroidota</taxon>
        <taxon>Flavobacteriia</taxon>
        <taxon>Flavobacteriales</taxon>
        <taxon>Weeksellaceae</taxon>
        <taxon>Chryseobacterium group</taxon>
        <taxon>Chryseobacterium</taxon>
    </lineage>
</organism>
<dbReference type="Proteomes" id="UP000185781">
    <property type="component" value="Unassembled WGS sequence"/>
</dbReference>
<dbReference type="Pfam" id="PF00775">
    <property type="entry name" value="Dioxygenase_C"/>
    <property type="match status" value="1"/>
</dbReference>
<dbReference type="EMBL" id="FTOV01000024">
    <property type="protein sequence ID" value="SIT28035.1"/>
    <property type="molecule type" value="Genomic_DNA"/>
</dbReference>
<keyword evidence="1" id="KW-0732">Signal</keyword>
<evidence type="ECO:0000256" key="1">
    <source>
        <dbReference type="ARBA" id="ARBA00022729"/>
    </source>
</evidence>
<dbReference type="OrthoDB" id="9807669at2"/>
<dbReference type="Pfam" id="PF18962">
    <property type="entry name" value="Por_Secre_tail"/>
    <property type="match status" value="1"/>
</dbReference>
<reference evidence="4 5" key="1">
    <citation type="submission" date="2017-01" db="EMBL/GenBank/DDBJ databases">
        <authorList>
            <person name="Mah S.A."/>
            <person name="Swanson W.J."/>
            <person name="Moy G.W."/>
            <person name="Vacquier V.D."/>
        </authorList>
    </citation>
    <scope>NUCLEOTIDE SEQUENCE [LARGE SCALE GENOMIC DNA]</scope>
    <source>
        <strain evidence="4 5">DSM 18014</strain>
    </source>
</reference>
<dbReference type="GO" id="GO:0016702">
    <property type="term" value="F:oxidoreductase activity, acting on single donors with incorporation of molecular oxygen, incorporation of two atoms of oxygen"/>
    <property type="evidence" value="ECO:0007669"/>
    <property type="project" value="InterPro"/>
</dbReference>
<accession>A0A1N7QYW7</accession>
<dbReference type="AlphaFoldDB" id="A0A1N7QYW7"/>
<feature type="domain" description="Secretion system C-terminal sorting" evidence="3">
    <location>
        <begin position="262"/>
        <end position="332"/>
    </location>
</feature>
<dbReference type="SUPFAM" id="SSF49482">
    <property type="entry name" value="Aromatic compound dioxygenase"/>
    <property type="match status" value="1"/>
</dbReference>